<proteinExistence type="predicted"/>
<dbReference type="OrthoDB" id="5380854at2759"/>
<dbReference type="GO" id="GO:0000976">
    <property type="term" value="F:transcription cis-regulatory region binding"/>
    <property type="evidence" value="ECO:0007669"/>
    <property type="project" value="TreeGrafter"/>
</dbReference>
<comment type="subcellular location">
    <subcellularLocation>
        <location evidence="1">Nucleus</location>
    </subcellularLocation>
</comment>
<dbReference type="InterPro" id="IPR036864">
    <property type="entry name" value="Zn2-C6_fun-type_DNA-bd_sf"/>
</dbReference>
<sequence length="551" mass="62009">MNVNFTPPSKACHNCRRRRWKCDRSLPVCQKCLSSGTECLGYNKLFVWNNGVASRGKMMGKSFEGTKGLSISKVHSQEPTPTPPPERNELVILKRTINAERGSLFTDDASPILDYVYHASSVVQWPLVDPLVQDLDVHSRYYVYHFANQLTVDMVVFDGPDVSNPIRDMIPAIAGHPMLLQVILANSAFHVFNISRDPITPSMYQEYQKPCLFSYYRDVTRFGGPFKSSYVDALVAKQEALSLLSQSVAAVHPSNIDFVLLSILLFINYDLVESGRDKWKVHMEGAKRLIKLMGTPRYQQHPMTTLRQCLLADLLVFSVLGSTMTHAAGCERLTPKSIDLEPILQYAETNNYLSCPAPLLRIMLRSFELPDTRDSPVMEVSSEIQEEVRQLLEDALAFDPKAWAKTFRPASPLEDLEMRARIAAAHRSAVCIYIARVLTDNNPLINPSSPSVLVSLTGLADDIISHVSKLHPSDPVFKCISWPLFLAGAETVDPTQRTWIMNKLDELYGVMYWGYIRTVKAVLERIWAVKDDGRGCWVIGVKEMGEELLIA</sequence>
<dbReference type="AlphaFoldDB" id="A0A6A5WJ59"/>
<dbReference type="GO" id="GO:0008270">
    <property type="term" value="F:zinc ion binding"/>
    <property type="evidence" value="ECO:0007669"/>
    <property type="project" value="InterPro"/>
</dbReference>
<dbReference type="CDD" id="cd00067">
    <property type="entry name" value="GAL4"/>
    <property type="match status" value="1"/>
</dbReference>
<evidence type="ECO:0000256" key="2">
    <source>
        <dbReference type="ARBA" id="ARBA00023242"/>
    </source>
</evidence>
<dbReference type="Pfam" id="PF11951">
    <property type="entry name" value="Fungal_trans_2"/>
    <property type="match status" value="1"/>
</dbReference>
<dbReference type="EMBL" id="ML977586">
    <property type="protein sequence ID" value="KAF2000974.1"/>
    <property type="molecule type" value="Genomic_DNA"/>
</dbReference>
<organism evidence="4 5">
    <name type="scientific">Amniculicola lignicola CBS 123094</name>
    <dbReference type="NCBI Taxonomy" id="1392246"/>
    <lineage>
        <taxon>Eukaryota</taxon>
        <taxon>Fungi</taxon>
        <taxon>Dikarya</taxon>
        <taxon>Ascomycota</taxon>
        <taxon>Pezizomycotina</taxon>
        <taxon>Dothideomycetes</taxon>
        <taxon>Pleosporomycetidae</taxon>
        <taxon>Pleosporales</taxon>
        <taxon>Amniculicolaceae</taxon>
        <taxon>Amniculicola</taxon>
    </lineage>
</organism>
<gene>
    <name evidence="4" type="ORF">P154DRAFT_191818</name>
</gene>
<dbReference type="Gene3D" id="4.10.240.10">
    <property type="entry name" value="Zn(2)-C6 fungal-type DNA-binding domain"/>
    <property type="match status" value="1"/>
</dbReference>
<name>A0A6A5WJ59_9PLEO</name>
<dbReference type="Proteomes" id="UP000799779">
    <property type="component" value="Unassembled WGS sequence"/>
</dbReference>
<dbReference type="GO" id="GO:0000981">
    <property type="term" value="F:DNA-binding transcription factor activity, RNA polymerase II-specific"/>
    <property type="evidence" value="ECO:0007669"/>
    <property type="project" value="InterPro"/>
</dbReference>
<dbReference type="GO" id="GO:0045944">
    <property type="term" value="P:positive regulation of transcription by RNA polymerase II"/>
    <property type="evidence" value="ECO:0007669"/>
    <property type="project" value="TreeGrafter"/>
</dbReference>
<dbReference type="SUPFAM" id="SSF57701">
    <property type="entry name" value="Zn2/Cys6 DNA-binding domain"/>
    <property type="match status" value="1"/>
</dbReference>
<dbReference type="PANTHER" id="PTHR37534">
    <property type="entry name" value="TRANSCRIPTIONAL ACTIVATOR PROTEIN UGA3"/>
    <property type="match status" value="1"/>
</dbReference>
<protein>
    <recommendedName>
        <fullName evidence="3">Zn(2)-C6 fungal-type domain-containing protein</fullName>
    </recommendedName>
</protein>
<dbReference type="PROSITE" id="PS00463">
    <property type="entry name" value="ZN2_CY6_FUNGAL_1"/>
    <property type="match status" value="1"/>
</dbReference>
<dbReference type="InterPro" id="IPR021858">
    <property type="entry name" value="Fun_TF"/>
</dbReference>
<dbReference type="SMART" id="SM00066">
    <property type="entry name" value="GAL4"/>
    <property type="match status" value="1"/>
</dbReference>
<evidence type="ECO:0000259" key="3">
    <source>
        <dbReference type="PROSITE" id="PS50048"/>
    </source>
</evidence>
<dbReference type="PROSITE" id="PS50048">
    <property type="entry name" value="ZN2_CY6_FUNGAL_2"/>
    <property type="match status" value="1"/>
</dbReference>
<keyword evidence="5" id="KW-1185">Reference proteome</keyword>
<dbReference type="PANTHER" id="PTHR37534:SF51">
    <property type="entry name" value="ACRIFLAVINE SENSITIVITY CONTROL PROTEIN ACR-2"/>
    <property type="match status" value="1"/>
</dbReference>
<reference evidence="4" key="1">
    <citation type="journal article" date="2020" name="Stud. Mycol.">
        <title>101 Dothideomycetes genomes: a test case for predicting lifestyles and emergence of pathogens.</title>
        <authorList>
            <person name="Haridas S."/>
            <person name="Albert R."/>
            <person name="Binder M."/>
            <person name="Bloem J."/>
            <person name="Labutti K."/>
            <person name="Salamov A."/>
            <person name="Andreopoulos B."/>
            <person name="Baker S."/>
            <person name="Barry K."/>
            <person name="Bills G."/>
            <person name="Bluhm B."/>
            <person name="Cannon C."/>
            <person name="Castanera R."/>
            <person name="Culley D."/>
            <person name="Daum C."/>
            <person name="Ezra D."/>
            <person name="Gonzalez J."/>
            <person name="Henrissat B."/>
            <person name="Kuo A."/>
            <person name="Liang C."/>
            <person name="Lipzen A."/>
            <person name="Lutzoni F."/>
            <person name="Magnuson J."/>
            <person name="Mondo S."/>
            <person name="Nolan M."/>
            <person name="Ohm R."/>
            <person name="Pangilinan J."/>
            <person name="Park H.-J."/>
            <person name="Ramirez L."/>
            <person name="Alfaro M."/>
            <person name="Sun H."/>
            <person name="Tritt A."/>
            <person name="Yoshinaga Y."/>
            <person name="Zwiers L.-H."/>
            <person name="Turgeon B."/>
            <person name="Goodwin S."/>
            <person name="Spatafora J."/>
            <person name="Crous P."/>
            <person name="Grigoriev I."/>
        </authorList>
    </citation>
    <scope>NUCLEOTIDE SEQUENCE</scope>
    <source>
        <strain evidence="4">CBS 123094</strain>
    </source>
</reference>
<dbReference type="InterPro" id="IPR001138">
    <property type="entry name" value="Zn2Cys6_DnaBD"/>
</dbReference>
<keyword evidence="2" id="KW-0539">Nucleus</keyword>
<accession>A0A6A5WJ59</accession>
<evidence type="ECO:0000313" key="5">
    <source>
        <dbReference type="Proteomes" id="UP000799779"/>
    </source>
</evidence>
<feature type="domain" description="Zn(2)-C6 fungal-type" evidence="3">
    <location>
        <begin position="11"/>
        <end position="39"/>
    </location>
</feature>
<dbReference type="GO" id="GO:0005634">
    <property type="term" value="C:nucleus"/>
    <property type="evidence" value="ECO:0007669"/>
    <property type="project" value="UniProtKB-SubCell"/>
</dbReference>
<evidence type="ECO:0000313" key="4">
    <source>
        <dbReference type="EMBL" id="KAF2000974.1"/>
    </source>
</evidence>
<evidence type="ECO:0000256" key="1">
    <source>
        <dbReference type="ARBA" id="ARBA00004123"/>
    </source>
</evidence>
<dbReference type="Pfam" id="PF00172">
    <property type="entry name" value="Zn_clus"/>
    <property type="match status" value="1"/>
</dbReference>